<keyword evidence="7 10" id="KW-0460">Magnesium</keyword>
<evidence type="ECO:0000256" key="7">
    <source>
        <dbReference type="ARBA" id="ARBA00022842"/>
    </source>
</evidence>
<evidence type="ECO:0000256" key="8">
    <source>
        <dbReference type="ARBA" id="ARBA00031306"/>
    </source>
</evidence>
<evidence type="ECO:0000256" key="11">
    <source>
        <dbReference type="PIRSR" id="PIRSR006268-2"/>
    </source>
</evidence>
<sequence>MSVFKPKSEISKLNRFGNYFSIKLSPEVYQLVEKAVEYSKITDGYFDITVKNLVDYWKNCQNKNQMPSKNQIEEVLFSVGFENISFLPNYKIKLKNSAKLDLGAIAKGFVADKIKEIFKKHSINSAIVDLGGHILALGKKEELSWKVGIQHPTKNRGKIVGIIETFNTSIVTSASYERYYNIHGKKLSHIINPKTGYPVEDYIASVTVIDNNSTFADAISTAFYAMGLKKAINFIQDFKTIDAIVITNSREIYLTPKLKERFTCTDNSYRVISINEVIIL</sequence>
<dbReference type="PANTHER" id="PTHR30040:SF2">
    <property type="entry name" value="FAD:PROTEIN FMN TRANSFERASE"/>
    <property type="match status" value="1"/>
</dbReference>
<evidence type="ECO:0000313" key="12">
    <source>
        <dbReference type="EMBL" id="ABP66352.1"/>
    </source>
</evidence>
<dbReference type="HOGENOM" id="CLU_044403_1_0_9"/>
<dbReference type="GO" id="GO:0046872">
    <property type="term" value="F:metal ion binding"/>
    <property type="evidence" value="ECO:0007669"/>
    <property type="project" value="UniProtKB-UniRule"/>
</dbReference>
<keyword evidence="13" id="KW-1185">Reference proteome</keyword>
<dbReference type="AlphaFoldDB" id="A4XHG7"/>
<reference evidence="12 13" key="1">
    <citation type="journal article" date="2008" name="Appl. Environ. Microbiol.">
        <title>Hydrogenomics of the extremely thermophilic bacterium Caldicellulosiruptor saccharolyticus.</title>
        <authorList>
            <person name="van de Werken H.J."/>
            <person name="Verhaart M.R."/>
            <person name="VanFossen A.L."/>
            <person name="Willquist K."/>
            <person name="Lewis D.L."/>
            <person name="Nichols J.D."/>
            <person name="Goorissen H.P."/>
            <person name="Mongodin E.F."/>
            <person name="Nelson K.E."/>
            <person name="van Niel E.W."/>
            <person name="Stams A.J."/>
            <person name="Ward D.E."/>
            <person name="de Vos W.M."/>
            <person name="van der Oost J."/>
            <person name="Kelly R.M."/>
            <person name="Kengen S.W."/>
        </authorList>
    </citation>
    <scope>NUCLEOTIDE SEQUENCE [LARGE SCALE GENOMIC DNA]</scope>
    <source>
        <strain evidence="13">ATCC 43494 / DSM 8903 / Tp8T 6331</strain>
    </source>
</reference>
<keyword evidence="4 10" id="KW-0808">Transferase</keyword>
<keyword evidence="5 10" id="KW-0479">Metal-binding</keyword>
<keyword evidence="12" id="KW-0449">Lipoprotein</keyword>
<feature type="binding site" evidence="11">
    <location>
        <position position="104"/>
    </location>
    <ligand>
        <name>Mg(2+)</name>
        <dbReference type="ChEBI" id="CHEBI:18420"/>
    </ligand>
</feature>
<evidence type="ECO:0000256" key="2">
    <source>
        <dbReference type="ARBA" id="ARBA00016337"/>
    </source>
</evidence>
<feature type="binding site" evidence="11">
    <location>
        <position position="217"/>
    </location>
    <ligand>
        <name>Mg(2+)</name>
        <dbReference type="ChEBI" id="CHEBI:18420"/>
    </ligand>
</feature>
<dbReference type="EC" id="2.7.1.180" evidence="1 10"/>
<evidence type="ECO:0000256" key="1">
    <source>
        <dbReference type="ARBA" id="ARBA00011955"/>
    </source>
</evidence>
<proteinExistence type="inferred from homology"/>
<dbReference type="PIRSF" id="PIRSF006268">
    <property type="entry name" value="ApbE"/>
    <property type="match status" value="1"/>
</dbReference>
<evidence type="ECO:0000256" key="5">
    <source>
        <dbReference type="ARBA" id="ARBA00022723"/>
    </source>
</evidence>
<dbReference type="Pfam" id="PF02424">
    <property type="entry name" value="ApbE"/>
    <property type="match status" value="1"/>
</dbReference>
<name>A4XHG7_CALS8</name>
<comment type="catalytic activity">
    <reaction evidence="9 10">
        <text>L-threonyl-[protein] + FAD = FMN-L-threonyl-[protein] + AMP + H(+)</text>
        <dbReference type="Rhea" id="RHEA:36847"/>
        <dbReference type="Rhea" id="RHEA-COMP:11060"/>
        <dbReference type="Rhea" id="RHEA-COMP:11061"/>
        <dbReference type="ChEBI" id="CHEBI:15378"/>
        <dbReference type="ChEBI" id="CHEBI:30013"/>
        <dbReference type="ChEBI" id="CHEBI:57692"/>
        <dbReference type="ChEBI" id="CHEBI:74257"/>
        <dbReference type="ChEBI" id="CHEBI:456215"/>
        <dbReference type="EC" id="2.7.1.180"/>
    </reaction>
</comment>
<dbReference type="STRING" id="351627.Csac_0733"/>
<feature type="binding site" evidence="11">
    <location>
        <position position="221"/>
    </location>
    <ligand>
        <name>Mg(2+)</name>
        <dbReference type="ChEBI" id="CHEBI:18420"/>
    </ligand>
</feature>
<evidence type="ECO:0000256" key="4">
    <source>
        <dbReference type="ARBA" id="ARBA00022679"/>
    </source>
</evidence>
<evidence type="ECO:0000256" key="9">
    <source>
        <dbReference type="ARBA" id="ARBA00048540"/>
    </source>
</evidence>
<dbReference type="GO" id="GO:0016740">
    <property type="term" value="F:transferase activity"/>
    <property type="evidence" value="ECO:0007669"/>
    <property type="project" value="UniProtKB-UniRule"/>
</dbReference>
<evidence type="ECO:0000256" key="3">
    <source>
        <dbReference type="ARBA" id="ARBA00022630"/>
    </source>
</evidence>
<organism evidence="12 13">
    <name type="scientific">Caldicellulosiruptor saccharolyticus (strain ATCC 43494 / DSM 8903 / Tp8T 6331)</name>
    <dbReference type="NCBI Taxonomy" id="351627"/>
    <lineage>
        <taxon>Bacteria</taxon>
        <taxon>Bacillati</taxon>
        <taxon>Bacillota</taxon>
        <taxon>Bacillota incertae sedis</taxon>
        <taxon>Caldicellulosiruptorales</taxon>
        <taxon>Caldicellulosiruptoraceae</taxon>
        <taxon>Caldicellulosiruptor</taxon>
    </lineage>
</organism>
<evidence type="ECO:0000256" key="10">
    <source>
        <dbReference type="PIRNR" id="PIRNR006268"/>
    </source>
</evidence>
<dbReference type="PANTHER" id="PTHR30040">
    <property type="entry name" value="THIAMINE BIOSYNTHESIS LIPOPROTEIN APBE"/>
    <property type="match status" value="1"/>
</dbReference>
<dbReference type="KEGG" id="csc:Csac_0733"/>
<keyword evidence="6 10" id="KW-0274">FAD</keyword>
<gene>
    <name evidence="12" type="ordered locus">Csac_0733</name>
</gene>
<comment type="cofactor">
    <cofactor evidence="11">
        <name>Mg(2+)</name>
        <dbReference type="ChEBI" id="CHEBI:18420"/>
    </cofactor>
    <cofactor evidence="11">
        <name>Mn(2+)</name>
        <dbReference type="ChEBI" id="CHEBI:29035"/>
    </cofactor>
    <text evidence="11">Magnesium. Can also use manganese.</text>
</comment>
<evidence type="ECO:0000313" key="13">
    <source>
        <dbReference type="Proteomes" id="UP000000256"/>
    </source>
</evidence>
<protein>
    <recommendedName>
        <fullName evidence="2 10">FAD:protein FMN transferase</fullName>
        <ecNumber evidence="1 10">2.7.1.180</ecNumber>
    </recommendedName>
    <alternativeName>
        <fullName evidence="8 10">Flavin transferase</fullName>
    </alternativeName>
</protein>
<comment type="similarity">
    <text evidence="10">Belongs to the ApbE family.</text>
</comment>
<dbReference type="SUPFAM" id="SSF143631">
    <property type="entry name" value="ApbE-like"/>
    <property type="match status" value="1"/>
</dbReference>
<dbReference type="Gene3D" id="3.10.520.10">
    <property type="entry name" value="ApbE-like domains"/>
    <property type="match status" value="1"/>
</dbReference>
<dbReference type="eggNOG" id="COG1477">
    <property type="taxonomic scope" value="Bacteria"/>
</dbReference>
<dbReference type="InterPro" id="IPR003374">
    <property type="entry name" value="ApbE-like_sf"/>
</dbReference>
<accession>A4XHG7</accession>
<keyword evidence="3 10" id="KW-0285">Flavoprotein</keyword>
<dbReference type="InterPro" id="IPR024932">
    <property type="entry name" value="ApbE"/>
</dbReference>
<evidence type="ECO:0000256" key="6">
    <source>
        <dbReference type="ARBA" id="ARBA00022827"/>
    </source>
</evidence>
<dbReference type="EMBL" id="CP000679">
    <property type="protein sequence ID" value="ABP66352.1"/>
    <property type="molecule type" value="Genomic_DNA"/>
</dbReference>
<dbReference type="Proteomes" id="UP000000256">
    <property type="component" value="Chromosome"/>
</dbReference>